<evidence type="ECO:0000259" key="1">
    <source>
        <dbReference type="PROSITE" id="PS50164"/>
    </source>
</evidence>
<dbReference type="InterPro" id="IPR055930">
    <property type="entry name" value="DUF7508"/>
</dbReference>
<feature type="domain" description="GIY-YIG" evidence="1">
    <location>
        <begin position="26"/>
        <end position="101"/>
    </location>
</feature>
<dbReference type="KEGG" id="tle:Tlet_1191"/>
<dbReference type="HOGENOM" id="CLU_180135_0_0_0"/>
<dbReference type="InterPro" id="IPR000305">
    <property type="entry name" value="GIY-YIG_endonuc"/>
</dbReference>
<dbReference type="Gene3D" id="3.40.1440.10">
    <property type="entry name" value="GIY-YIG endonuclease"/>
    <property type="match status" value="1"/>
</dbReference>
<dbReference type="Pfam" id="PF24348">
    <property type="entry name" value="DUF7508"/>
    <property type="match status" value="1"/>
</dbReference>
<organism evidence="2 3">
    <name type="scientific">Pseudothermotoga lettingae (strain ATCC BAA-301 / DSM 14385 / NBRC 107922 / TMO)</name>
    <name type="common">Thermotoga lettingae</name>
    <dbReference type="NCBI Taxonomy" id="416591"/>
    <lineage>
        <taxon>Bacteria</taxon>
        <taxon>Thermotogati</taxon>
        <taxon>Thermotogota</taxon>
        <taxon>Thermotogae</taxon>
        <taxon>Thermotogales</taxon>
        <taxon>Thermotogaceae</taxon>
        <taxon>Pseudothermotoga</taxon>
    </lineage>
</organism>
<reference evidence="2 3" key="2">
    <citation type="journal article" date="2009" name="Proc. Natl. Acad. Sci. U.S.A.">
        <title>On the chimeric nature, thermophilic origin, and phylogenetic placement of the Thermotogales.</title>
        <authorList>
            <person name="Zhaxybayeva O."/>
            <person name="Swithers K.S."/>
            <person name="Lapierre P."/>
            <person name="Fournier G.P."/>
            <person name="Bickhart D.M."/>
            <person name="DeBoy R.T."/>
            <person name="Nelson K.E."/>
            <person name="Nesbo C.L."/>
            <person name="Doolittle W.F."/>
            <person name="Gogarten J.P."/>
            <person name="Noll K.M."/>
        </authorList>
    </citation>
    <scope>NUCLEOTIDE SEQUENCE [LARGE SCALE GENOMIC DNA]</scope>
    <source>
        <strain evidence="3">ATCC BAA-301 / DSM 14385 / NBRC 107922 / TMO</strain>
    </source>
</reference>
<dbReference type="PROSITE" id="PS50164">
    <property type="entry name" value="GIY_YIG"/>
    <property type="match status" value="1"/>
</dbReference>
<dbReference type="SUPFAM" id="SSF82771">
    <property type="entry name" value="GIY-YIG endonuclease"/>
    <property type="match status" value="1"/>
</dbReference>
<gene>
    <name evidence="2" type="ordered locus">Tlet_1191</name>
</gene>
<accession>A8F6H1</accession>
<dbReference type="InterPro" id="IPR035901">
    <property type="entry name" value="GIY-YIG_endonuc_sf"/>
</dbReference>
<dbReference type="AlphaFoldDB" id="A8F6H1"/>
<evidence type="ECO:0000313" key="2">
    <source>
        <dbReference type="EMBL" id="ABV33755.1"/>
    </source>
</evidence>
<sequence length="104" mass="12613">MKRIKAREIQKKWSPFKEEKIKDVPDVFGVYELADENREIVYIGHGKLKERLSEHFRKKTCPGARFFRYEKTSNKERAEEREKALLKRFEKENKRLPECNKRLG</sequence>
<name>A8F6H1_PSELT</name>
<evidence type="ECO:0000313" key="3">
    <source>
        <dbReference type="Proteomes" id="UP000002016"/>
    </source>
</evidence>
<keyword evidence="3" id="KW-1185">Reference proteome</keyword>
<dbReference type="EMBL" id="CP000812">
    <property type="protein sequence ID" value="ABV33755.1"/>
    <property type="molecule type" value="Genomic_DNA"/>
</dbReference>
<proteinExistence type="predicted"/>
<dbReference type="RefSeq" id="WP_012003236.1">
    <property type="nucleotide sequence ID" value="NC_009828.1"/>
</dbReference>
<protein>
    <submittedName>
        <fullName evidence="2">Excinuclease ABC C subunit domain protein</fullName>
    </submittedName>
</protein>
<reference evidence="2 3" key="1">
    <citation type="submission" date="2007-08" db="EMBL/GenBank/DDBJ databases">
        <title>Complete sequence of Thermotoga lettingae TMO.</title>
        <authorList>
            <consortium name="US DOE Joint Genome Institute"/>
            <person name="Copeland A."/>
            <person name="Lucas S."/>
            <person name="Lapidus A."/>
            <person name="Barry K."/>
            <person name="Glavina del Rio T."/>
            <person name="Dalin E."/>
            <person name="Tice H."/>
            <person name="Pitluck S."/>
            <person name="Foster B."/>
            <person name="Bruce D."/>
            <person name="Schmutz J."/>
            <person name="Larimer F."/>
            <person name="Land M."/>
            <person name="Hauser L."/>
            <person name="Kyrpides N."/>
            <person name="Mikhailova N."/>
            <person name="Nelson K."/>
            <person name="Gogarten J.P."/>
            <person name="Noll K."/>
            <person name="Richardson P."/>
        </authorList>
    </citation>
    <scope>NUCLEOTIDE SEQUENCE [LARGE SCALE GENOMIC DNA]</scope>
    <source>
        <strain evidence="3">ATCC BAA-301 / DSM 14385 / NBRC 107922 / TMO</strain>
    </source>
</reference>
<dbReference type="Proteomes" id="UP000002016">
    <property type="component" value="Chromosome"/>
</dbReference>